<feature type="region of interest" description="Disordered" evidence="1">
    <location>
        <begin position="495"/>
        <end position="597"/>
    </location>
</feature>
<feature type="region of interest" description="Disordered" evidence="1">
    <location>
        <begin position="296"/>
        <end position="403"/>
    </location>
</feature>
<accession>A0A7R8UQF4</accession>
<feature type="compositionally biased region" description="Low complexity" evidence="1">
    <location>
        <begin position="448"/>
        <end position="458"/>
    </location>
</feature>
<dbReference type="InParanoid" id="A0A7R8UQF4"/>
<organism evidence="2 3">
    <name type="scientific">Hermetia illucens</name>
    <name type="common">Black soldier fly</name>
    <dbReference type="NCBI Taxonomy" id="343691"/>
    <lineage>
        <taxon>Eukaryota</taxon>
        <taxon>Metazoa</taxon>
        <taxon>Ecdysozoa</taxon>
        <taxon>Arthropoda</taxon>
        <taxon>Hexapoda</taxon>
        <taxon>Insecta</taxon>
        <taxon>Pterygota</taxon>
        <taxon>Neoptera</taxon>
        <taxon>Endopterygota</taxon>
        <taxon>Diptera</taxon>
        <taxon>Brachycera</taxon>
        <taxon>Stratiomyomorpha</taxon>
        <taxon>Stratiomyidae</taxon>
        <taxon>Hermetiinae</taxon>
        <taxon>Hermetia</taxon>
    </lineage>
</organism>
<feature type="compositionally biased region" description="Polar residues" evidence="1">
    <location>
        <begin position="521"/>
        <end position="530"/>
    </location>
</feature>
<proteinExistence type="predicted"/>
<dbReference type="EMBL" id="LR899011">
    <property type="protein sequence ID" value="CAD7084733.1"/>
    <property type="molecule type" value="Genomic_DNA"/>
</dbReference>
<feature type="region of interest" description="Disordered" evidence="1">
    <location>
        <begin position="416"/>
        <end position="473"/>
    </location>
</feature>
<gene>
    <name evidence="2" type="ORF">HERILL_LOCUS7612</name>
</gene>
<dbReference type="Proteomes" id="UP000594454">
    <property type="component" value="Chromosome 3"/>
</dbReference>
<dbReference type="AlphaFoldDB" id="A0A7R8UQF4"/>
<feature type="compositionally biased region" description="Low complexity" evidence="1">
    <location>
        <begin position="38"/>
        <end position="49"/>
    </location>
</feature>
<feature type="compositionally biased region" description="Polar residues" evidence="1">
    <location>
        <begin position="416"/>
        <end position="425"/>
    </location>
</feature>
<evidence type="ECO:0000313" key="3">
    <source>
        <dbReference type="Proteomes" id="UP000594454"/>
    </source>
</evidence>
<feature type="compositionally biased region" description="Basic and acidic residues" evidence="1">
    <location>
        <begin position="573"/>
        <end position="594"/>
    </location>
</feature>
<evidence type="ECO:0000256" key="1">
    <source>
        <dbReference type="SAM" id="MobiDB-lite"/>
    </source>
</evidence>
<protein>
    <submittedName>
        <fullName evidence="2">Uncharacterized protein</fullName>
    </submittedName>
</protein>
<feature type="region of interest" description="Disordered" evidence="1">
    <location>
        <begin position="32"/>
        <end position="114"/>
    </location>
</feature>
<keyword evidence="3" id="KW-1185">Reference proteome</keyword>
<evidence type="ECO:0000313" key="2">
    <source>
        <dbReference type="EMBL" id="CAD7084733.1"/>
    </source>
</evidence>
<feature type="compositionally biased region" description="Low complexity" evidence="1">
    <location>
        <begin position="509"/>
        <end position="520"/>
    </location>
</feature>
<name>A0A7R8UQF4_HERIL</name>
<reference evidence="2 3" key="1">
    <citation type="submission" date="2020-11" db="EMBL/GenBank/DDBJ databases">
        <authorList>
            <person name="Wallbank WR R."/>
            <person name="Pardo Diaz C."/>
            <person name="Kozak K."/>
            <person name="Martin S."/>
            <person name="Jiggins C."/>
            <person name="Moest M."/>
            <person name="Warren A I."/>
            <person name="Generalovic N T."/>
            <person name="Byers J.R.P. K."/>
            <person name="Montejo-Kovacevich G."/>
            <person name="Yen C E."/>
        </authorList>
    </citation>
    <scope>NUCLEOTIDE SEQUENCE [LARGE SCALE GENOMIC DNA]</scope>
</reference>
<feature type="compositionally biased region" description="Basic and acidic residues" evidence="1">
    <location>
        <begin position="94"/>
        <end position="110"/>
    </location>
</feature>
<feature type="compositionally biased region" description="Low complexity" evidence="1">
    <location>
        <begin position="378"/>
        <end position="395"/>
    </location>
</feature>
<sequence length="622" mass="67456">MDDSEDTTPRRWWRRLRNIVRGPISLFRRASTCRRGSTESLTSSALTSAPVPVRGEYRRRAMEEQDSSESKQAVNKPKPRAAVAGTSTRRPKSFVHEADVHAAQSPKERSLSSQDTFKHIRSLLTWYASSSNSQSEQLHSELQATPPQVEPVAVAGPSSCHCDEIEINTIHGRKLIKISDLTEAINQAIMKKSASFTEGSTSSGLGKALFAIPVRLKPVADVTSDEEVSPVEGDSYEEIGLHELPISHESAGLEGEAGLLGKASQEGIKTRKEKFPLEKPVPDEEAVPQGEVILHKKGAPCGETPPSKAKAQQNEDDVSGEAVSHERRASYGEAPFQIEAVPLQEAIPQGEALPPQETAFQMRESSTHTEAALTRGKSSSNSDSTPYSPSRSSSSDADFQRQLIVGTEDMRRFLQFQETDSSLSEQKMRHDSAASIDSNVPSLEMDKASTSATSGGSANLYGEGPSGLCHTQRVGRPPLLRSVTVYDIPLQPTLKQTNWSTDSTDDDSTSSPLSSLTSPSNEGVASTQPTDGHPDSKSAVQTRKQLPNPMHEARSLSNGSSDSTNGLDAAPNVRHEHSQIVQVDREPVPLESRDPPNGVITLAVLFDLDSEESLEDEVFEQL</sequence>
<feature type="compositionally biased region" description="Polar residues" evidence="1">
    <location>
        <begin position="555"/>
        <end position="566"/>
    </location>
</feature>